<sequence length="150" mass="16970">MRADKFITTHLSSFVGRSLLAMSTHDSLLSAKNNDQVIENSNFTNKTEPILPSASEHNIPTDISNSNPPTRIEAESYNSEESDSALDDKNELNLEHNWRNKNTNQTNKRRTYLDNCPDWDIINAGKTRIGITNLQNGSLCSLISIHKKKW</sequence>
<name>A0AAV2NGB6_9HYME</name>
<dbReference type="Proteomes" id="UP001497644">
    <property type="component" value="Chromosome 15"/>
</dbReference>
<feature type="compositionally biased region" description="Polar residues" evidence="1">
    <location>
        <begin position="55"/>
        <end position="69"/>
    </location>
</feature>
<keyword evidence="3" id="KW-1185">Reference proteome</keyword>
<feature type="region of interest" description="Disordered" evidence="1">
    <location>
        <begin position="46"/>
        <end position="89"/>
    </location>
</feature>
<proteinExistence type="predicted"/>
<protein>
    <submittedName>
        <fullName evidence="2">Uncharacterized protein</fullName>
    </submittedName>
</protein>
<reference evidence="2" key="1">
    <citation type="submission" date="2024-04" db="EMBL/GenBank/DDBJ databases">
        <authorList>
            <consortium name="Molecular Ecology Group"/>
        </authorList>
    </citation>
    <scope>NUCLEOTIDE SEQUENCE</scope>
</reference>
<evidence type="ECO:0000313" key="3">
    <source>
        <dbReference type="Proteomes" id="UP001497644"/>
    </source>
</evidence>
<accession>A0AAV2NGB6</accession>
<evidence type="ECO:0000256" key="1">
    <source>
        <dbReference type="SAM" id="MobiDB-lite"/>
    </source>
</evidence>
<dbReference type="AlphaFoldDB" id="A0AAV2NGB6"/>
<dbReference type="EMBL" id="OZ034838">
    <property type="protein sequence ID" value="CAL1678833.1"/>
    <property type="molecule type" value="Genomic_DNA"/>
</dbReference>
<organism evidence="2 3">
    <name type="scientific">Lasius platythorax</name>
    <dbReference type="NCBI Taxonomy" id="488582"/>
    <lineage>
        <taxon>Eukaryota</taxon>
        <taxon>Metazoa</taxon>
        <taxon>Ecdysozoa</taxon>
        <taxon>Arthropoda</taxon>
        <taxon>Hexapoda</taxon>
        <taxon>Insecta</taxon>
        <taxon>Pterygota</taxon>
        <taxon>Neoptera</taxon>
        <taxon>Endopterygota</taxon>
        <taxon>Hymenoptera</taxon>
        <taxon>Apocrita</taxon>
        <taxon>Aculeata</taxon>
        <taxon>Formicoidea</taxon>
        <taxon>Formicidae</taxon>
        <taxon>Formicinae</taxon>
        <taxon>Lasius</taxon>
        <taxon>Lasius</taxon>
    </lineage>
</organism>
<evidence type="ECO:0000313" key="2">
    <source>
        <dbReference type="EMBL" id="CAL1678833.1"/>
    </source>
</evidence>
<gene>
    <name evidence="2" type="ORF">LPLAT_LOCUS4618</name>
</gene>